<proteinExistence type="predicted"/>
<sequence length="125" mass="14215">MESANALGYSFSHYHIIDNDYHQGMKVVPADMGCCVSPRQSKNAYKPIDCRVFPFWFQLNGEKLEIIEGKSCPAIRHNLPLVKYKSQAQWMGELLMLDEDIADFLRKARMVNYTGDGSDIPVVSL</sequence>
<dbReference type="Proteomes" id="UP000222168">
    <property type="component" value="Unassembled WGS sequence"/>
</dbReference>
<evidence type="ECO:0000313" key="1">
    <source>
        <dbReference type="EMBL" id="PHM61687.1"/>
    </source>
</evidence>
<dbReference type="RefSeq" id="WP_099116825.1">
    <property type="nucleotide sequence ID" value="NZ_NJAK01000001.1"/>
</dbReference>
<keyword evidence="2" id="KW-1185">Reference proteome</keyword>
<comment type="caution">
    <text evidence="1">The sequence shown here is derived from an EMBL/GenBank/DDBJ whole genome shotgun (WGS) entry which is preliminary data.</text>
</comment>
<dbReference type="OrthoDB" id="9810361at2"/>
<dbReference type="EMBL" id="NJAK01000001">
    <property type="protein sequence ID" value="PHM61687.1"/>
    <property type="molecule type" value="Genomic_DNA"/>
</dbReference>
<accession>A0A2D0KEN4</accession>
<protein>
    <submittedName>
        <fullName evidence="1">Uncharacterized protein</fullName>
    </submittedName>
</protein>
<dbReference type="AlphaFoldDB" id="A0A2D0KEN4"/>
<evidence type="ECO:0000313" key="2">
    <source>
        <dbReference type="Proteomes" id="UP000222168"/>
    </source>
</evidence>
<name>A0A2D0KEN4_9GAMM</name>
<gene>
    <name evidence="1" type="ORF">Xish_00826</name>
</gene>
<reference evidence="1 2" key="1">
    <citation type="journal article" date="2017" name="Nat. Microbiol.">
        <title>Natural product diversity associated with the nematode symbionts Photorhabdus and Xenorhabdus.</title>
        <authorList>
            <person name="Tobias N.J."/>
            <person name="Wolff H."/>
            <person name="Djahanschiri B."/>
            <person name="Grundmann F."/>
            <person name="Kronenwerth M."/>
            <person name="Shi Y.M."/>
            <person name="Simonyi S."/>
            <person name="Grun P."/>
            <person name="Shapiro-Ilan D."/>
            <person name="Pidot S.J."/>
            <person name="Stinear T.P."/>
            <person name="Ebersberger I."/>
            <person name="Bode H.B."/>
        </authorList>
    </citation>
    <scope>NUCLEOTIDE SEQUENCE [LARGE SCALE GENOMIC DNA]</scope>
    <source>
        <strain evidence="1 2">DSM 22670</strain>
    </source>
</reference>
<organism evidence="1 2">
    <name type="scientific">Xenorhabdus ishibashii</name>
    <dbReference type="NCBI Taxonomy" id="1034471"/>
    <lineage>
        <taxon>Bacteria</taxon>
        <taxon>Pseudomonadati</taxon>
        <taxon>Pseudomonadota</taxon>
        <taxon>Gammaproteobacteria</taxon>
        <taxon>Enterobacterales</taxon>
        <taxon>Morganellaceae</taxon>
        <taxon>Xenorhabdus</taxon>
    </lineage>
</organism>